<evidence type="ECO:0000259" key="8">
    <source>
        <dbReference type="Pfam" id="PF00349"/>
    </source>
</evidence>
<evidence type="ECO:0000313" key="10">
    <source>
        <dbReference type="EMBL" id="KIW63771.1"/>
    </source>
</evidence>
<dbReference type="Pfam" id="PF03727">
    <property type="entry name" value="Hexokinase_2"/>
    <property type="match status" value="1"/>
</dbReference>
<evidence type="ECO:0000256" key="6">
    <source>
        <dbReference type="RuleBase" id="RU362007"/>
    </source>
</evidence>
<dbReference type="EC" id="2.7.1.-" evidence="6"/>
<dbReference type="Gene3D" id="3.30.420.40">
    <property type="match status" value="1"/>
</dbReference>
<evidence type="ECO:0000259" key="9">
    <source>
        <dbReference type="Pfam" id="PF03727"/>
    </source>
</evidence>
<dbReference type="GO" id="GO:0019158">
    <property type="term" value="F:mannokinase activity"/>
    <property type="evidence" value="ECO:0007669"/>
    <property type="project" value="TreeGrafter"/>
</dbReference>
<keyword evidence="5 6" id="KW-0067">ATP-binding</keyword>
<keyword evidence="3 6" id="KW-0547">Nucleotide-binding</keyword>
<dbReference type="InterPro" id="IPR022672">
    <property type="entry name" value="Hexokinase_N"/>
</dbReference>
<accession>A0A0D2CF70</accession>
<dbReference type="GO" id="GO:0008865">
    <property type="term" value="F:fructokinase activity"/>
    <property type="evidence" value="ECO:0007669"/>
    <property type="project" value="TreeGrafter"/>
</dbReference>
<dbReference type="PRINTS" id="PR00475">
    <property type="entry name" value="HEXOKINASE"/>
</dbReference>
<dbReference type="GO" id="GO:0005536">
    <property type="term" value="F:D-glucose binding"/>
    <property type="evidence" value="ECO:0007669"/>
    <property type="project" value="InterPro"/>
</dbReference>
<dbReference type="GO" id="GO:0005524">
    <property type="term" value="F:ATP binding"/>
    <property type="evidence" value="ECO:0007669"/>
    <property type="project" value="UniProtKB-UniRule"/>
</dbReference>
<feature type="compositionally biased region" description="Low complexity" evidence="7">
    <location>
        <begin position="107"/>
        <end position="116"/>
    </location>
</feature>
<protein>
    <recommendedName>
        <fullName evidence="6">Phosphotransferase</fullName>
        <ecNumber evidence="6">2.7.1.-</ecNumber>
    </recommendedName>
</protein>
<evidence type="ECO:0000313" key="11">
    <source>
        <dbReference type="Proteomes" id="UP000054266"/>
    </source>
</evidence>
<sequence length="377" mass="41428">MSTDGFYPTPGMGTPEARGGLAAAFFDEAISSLTSPLTTPELFKYSELLTASLRKNMKDATSLSMLPSFIDDLPTGQETGRAVAIDIGGSTMRFALVDLYGQREEASPSPSAPGASPDDKQYDLPPSQRLGIITQRQWEITQRVKELNGELFFDWIARNVKEAILEAGLDYQQGFGVGLVWSFPLEQTSLNDGELREMGKGFKVGVQLKGRRLKECMDSAFARMHLSLELDAIINDSIGPLLALAYTKPRTGVGLVVGTGFNASIKLPALSLTAEKYGHRPSRWRDSAKHVLVDAELCVIGRNIFHQTVWDDQITALFPRPDSLALEQWIGGFFMAEIVRRILLQAAQANLLFGGNTPEKLQQERMIGLEVFGDIEA</sequence>
<dbReference type="GO" id="GO:0006013">
    <property type="term" value="P:mannose metabolic process"/>
    <property type="evidence" value="ECO:0007669"/>
    <property type="project" value="TreeGrafter"/>
</dbReference>
<dbReference type="InterPro" id="IPR043129">
    <property type="entry name" value="ATPase_NBD"/>
</dbReference>
<dbReference type="SUPFAM" id="SSF53067">
    <property type="entry name" value="Actin-like ATPase domain"/>
    <property type="match status" value="2"/>
</dbReference>
<dbReference type="UniPathway" id="UPA00109">
    <property type="reaction ID" value="UER00180"/>
</dbReference>
<dbReference type="HOGENOM" id="CLU_014393_4_1_1"/>
<evidence type="ECO:0000256" key="2">
    <source>
        <dbReference type="ARBA" id="ARBA00022679"/>
    </source>
</evidence>
<evidence type="ECO:0000256" key="4">
    <source>
        <dbReference type="ARBA" id="ARBA00022777"/>
    </source>
</evidence>
<dbReference type="PROSITE" id="PS51748">
    <property type="entry name" value="HEXOKINASE_2"/>
    <property type="match status" value="1"/>
</dbReference>
<name>A0A0D2CF70_9EURO</name>
<dbReference type="STRING" id="5601.A0A0D2CF70"/>
<dbReference type="Gene3D" id="3.40.367.20">
    <property type="match status" value="1"/>
</dbReference>
<dbReference type="InterPro" id="IPR001312">
    <property type="entry name" value="Hexokinase"/>
</dbReference>
<reference evidence="10 11" key="1">
    <citation type="submission" date="2015-01" db="EMBL/GenBank/DDBJ databases">
        <title>The Genome Sequence of Capronia semiimmersa CBS27337.</title>
        <authorList>
            <consortium name="The Broad Institute Genomics Platform"/>
            <person name="Cuomo C."/>
            <person name="de Hoog S."/>
            <person name="Gorbushina A."/>
            <person name="Stielow B."/>
            <person name="Teixiera M."/>
            <person name="Abouelleil A."/>
            <person name="Chapman S.B."/>
            <person name="Priest M."/>
            <person name="Young S.K."/>
            <person name="Wortman J."/>
            <person name="Nusbaum C."/>
            <person name="Birren B."/>
        </authorList>
    </citation>
    <scope>NUCLEOTIDE SEQUENCE [LARGE SCALE GENOMIC DNA]</scope>
    <source>
        <strain evidence="10 11">CBS 27337</strain>
    </source>
</reference>
<dbReference type="GO" id="GO:0005829">
    <property type="term" value="C:cytosol"/>
    <property type="evidence" value="ECO:0007669"/>
    <property type="project" value="TreeGrafter"/>
</dbReference>
<dbReference type="GO" id="GO:0005739">
    <property type="term" value="C:mitochondrion"/>
    <property type="evidence" value="ECO:0007669"/>
    <property type="project" value="TreeGrafter"/>
</dbReference>
<dbReference type="GO" id="GO:0006096">
    <property type="term" value="P:glycolytic process"/>
    <property type="evidence" value="ECO:0007669"/>
    <property type="project" value="UniProtKB-UniPathway"/>
</dbReference>
<comment type="similarity">
    <text evidence="1 6">Belongs to the hexokinase family.</text>
</comment>
<evidence type="ECO:0000256" key="7">
    <source>
        <dbReference type="SAM" id="MobiDB-lite"/>
    </source>
</evidence>
<evidence type="ECO:0000256" key="1">
    <source>
        <dbReference type="ARBA" id="ARBA00009225"/>
    </source>
</evidence>
<dbReference type="PANTHER" id="PTHR19443:SF24">
    <property type="entry name" value="PHOSPHOTRANSFERASE"/>
    <property type="match status" value="1"/>
</dbReference>
<dbReference type="CDD" id="cd24000">
    <property type="entry name" value="ASKHA_NBD_HK"/>
    <property type="match status" value="1"/>
</dbReference>
<keyword evidence="6" id="KW-0324">Glycolysis</keyword>
<dbReference type="GO" id="GO:0006006">
    <property type="term" value="P:glucose metabolic process"/>
    <property type="evidence" value="ECO:0007669"/>
    <property type="project" value="TreeGrafter"/>
</dbReference>
<evidence type="ECO:0000256" key="5">
    <source>
        <dbReference type="ARBA" id="ARBA00022840"/>
    </source>
</evidence>
<feature type="domain" description="Hexokinase C-terminal" evidence="9">
    <location>
        <begin position="253"/>
        <end position="376"/>
    </location>
</feature>
<dbReference type="GO" id="GO:0004340">
    <property type="term" value="F:glucokinase activity"/>
    <property type="evidence" value="ECO:0007669"/>
    <property type="project" value="TreeGrafter"/>
</dbReference>
<gene>
    <name evidence="10" type="ORF">PV04_08749</name>
</gene>
<feature type="domain" description="Hexokinase N-terminal" evidence="8">
    <location>
        <begin position="38"/>
        <end position="246"/>
    </location>
</feature>
<dbReference type="EMBL" id="KN846961">
    <property type="protein sequence ID" value="KIW63771.1"/>
    <property type="molecule type" value="Genomic_DNA"/>
</dbReference>
<dbReference type="InterPro" id="IPR022673">
    <property type="entry name" value="Hexokinase_C"/>
</dbReference>
<keyword evidence="4 6" id="KW-0418">Kinase</keyword>
<evidence type="ECO:0000256" key="3">
    <source>
        <dbReference type="ARBA" id="ARBA00022741"/>
    </source>
</evidence>
<proteinExistence type="inferred from homology"/>
<keyword evidence="2 6" id="KW-0808">Transferase</keyword>
<dbReference type="Proteomes" id="UP000054266">
    <property type="component" value="Unassembled WGS sequence"/>
</dbReference>
<dbReference type="AlphaFoldDB" id="A0A0D2CF70"/>
<organism evidence="10 11">
    <name type="scientific">Phialophora macrospora</name>
    <dbReference type="NCBI Taxonomy" id="1851006"/>
    <lineage>
        <taxon>Eukaryota</taxon>
        <taxon>Fungi</taxon>
        <taxon>Dikarya</taxon>
        <taxon>Ascomycota</taxon>
        <taxon>Pezizomycotina</taxon>
        <taxon>Eurotiomycetes</taxon>
        <taxon>Chaetothyriomycetidae</taxon>
        <taxon>Chaetothyriales</taxon>
        <taxon>Herpotrichiellaceae</taxon>
        <taxon>Phialophora</taxon>
    </lineage>
</organism>
<dbReference type="Pfam" id="PF00349">
    <property type="entry name" value="Hexokinase_1"/>
    <property type="match status" value="1"/>
</dbReference>
<dbReference type="GO" id="GO:0001678">
    <property type="term" value="P:intracellular glucose homeostasis"/>
    <property type="evidence" value="ECO:0007669"/>
    <property type="project" value="InterPro"/>
</dbReference>
<dbReference type="PANTHER" id="PTHR19443">
    <property type="entry name" value="HEXOKINASE"/>
    <property type="match status" value="1"/>
</dbReference>
<keyword evidence="11" id="KW-1185">Reference proteome</keyword>
<feature type="region of interest" description="Disordered" evidence="7">
    <location>
        <begin position="104"/>
        <end position="126"/>
    </location>
</feature>